<feature type="transmembrane region" description="Helical" evidence="5">
    <location>
        <begin position="236"/>
        <end position="258"/>
    </location>
</feature>
<dbReference type="GO" id="GO:0140359">
    <property type="term" value="F:ABC-type transporter activity"/>
    <property type="evidence" value="ECO:0007669"/>
    <property type="project" value="InterPro"/>
</dbReference>
<keyword evidence="4 5" id="KW-0472">Membrane</keyword>
<reference evidence="8 9" key="1">
    <citation type="submission" date="2016-10" db="EMBL/GenBank/DDBJ databases">
        <authorList>
            <person name="de Groot N.N."/>
        </authorList>
    </citation>
    <scope>NUCLEOTIDE SEQUENCE [LARGE SCALE GENOMIC DNA]</scope>
    <source>
        <strain evidence="8 9">DSM 44637</strain>
    </source>
</reference>
<gene>
    <name evidence="7" type="ORF">G3I59_09385</name>
    <name evidence="8" type="ORF">SAMN05421854_114180</name>
</gene>
<dbReference type="AlphaFoldDB" id="A0A1I5ZBR4"/>
<dbReference type="GO" id="GO:0016020">
    <property type="term" value="C:membrane"/>
    <property type="evidence" value="ECO:0007669"/>
    <property type="project" value="UniProtKB-SubCell"/>
</dbReference>
<dbReference type="Pfam" id="PF01061">
    <property type="entry name" value="ABC2_membrane"/>
    <property type="match status" value="1"/>
</dbReference>
<dbReference type="InterPro" id="IPR051784">
    <property type="entry name" value="Nod_factor_ABC_transporter"/>
</dbReference>
<keyword evidence="3 5" id="KW-1133">Transmembrane helix</keyword>
<feature type="domain" description="ABC-2 type transporter transmembrane" evidence="6">
    <location>
        <begin position="39"/>
        <end position="221"/>
    </location>
</feature>
<dbReference type="Proteomes" id="UP000199137">
    <property type="component" value="Unassembled WGS sequence"/>
</dbReference>
<dbReference type="EMBL" id="FOWC01000014">
    <property type="protein sequence ID" value="SFQ53865.1"/>
    <property type="molecule type" value="Genomic_DNA"/>
</dbReference>
<evidence type="ECO:0000256" key="3">
    <source>
        <dbReference type="ARBA" id="ARBA00022989"/>
    </source>
</evidence>
<evidence type="ECO:0000313" key="9">
    <source>
        <dbReference type="Proteomes" id="UP000199137"/>
    </source>
</evidence>
<protein>
    <submittedName>
        <fullName evidence="7">ABC transporter permease</fullName>
    </submittedName>
    <submittedName>
        <fullName evidence="8">ABC-2 type transport system permease protein</fullName>
    </submittedName>
</protein>
<dbReference type="OrthoDB" id="4239003at2"/>
<dbReference type="STRING" id="112413.SAMN05421854_114180"/>
<evidence type="ECO:0000313" key="8">
    <source>
        <dbReference type="EMBL" id="SFQ53865.1"/>
    </source>
</evidence>
<feature type="transmembrane region" description="Helical" evidence="5">
    <location>
        <begin position="94"/>
        <end position="114"/>
    </location>
</feature>
<dbReference type="PANTHER" id="PTHR43229:SF2">
    <property type="entry name" value="NODULATION PROTEIN J"/>
    <property type="match status" value="1"/>
</dbReference>
<dbReference type="InterPro" id="IPR013525">
    <property type="entry name" value="ABC2_TM"/>
</dbReference>
<accession>A0A1I5ZBR4</accession>
<dbReference type="EMBL" id="JAAGNC010000061">
    <property type="protein sequence ID" value="NEC55797.1"/>
    <property type="molecule type" value="Genomic_DNA"/>
</dbReference>
<keyword evidence="10" id="KW-1185">Reference proteome</keyword>
<organism evidence="8 9">
    <name type="scientific">Amycolatopsis rubida</name>
    <dbReference type="NCBI Taxonomy" id="112413"/>
    <lineage>
        <taxon>Bacteria</taxon>
        <taxon>Bacillati</taxon>
        <taxon>Actinomycetota</taxon>
        <taxon>Actinomycetes</taxon>
        <taxon>Pseudonocardiales</taxon>
        <taxon>Pseudonocardiaceae</taxon>
        <taxon>Amycolatopsis</taxon>
    </lineage>
</organism>
<feature type="transmembrane region" description="Helical" evidence="5">
    <location>
        <begin position="182"/>
        <end position="202"/>
    </location>
</feature>
<sequence length="270" mass="28780">MTTLISTAAAWLRVGRAGSANAFADFKAMYTPVTWTCGWLTRILAQVAFYALIGRLLDSREQQEYLLVGAAMTVLVTELMLVCASTAWERRAGTLPLLIVAPVSWVPVFLGRSVQWIPSSLATSSVSLFVLGPLFGVRWTVLTGVLAFGALVVSCLSSYLFAFAMAVVVLNRPELRNLMGAVVSAVTSAVCGAVVPVGFWPLPVRWLAHLLPPTYGLDALRRLARGEVGVPLLADAGLAAGSGLAWLGVGALLLKLFLDSGRREGTLEFS</sequence>
<comment type="subcellular location">
    <subcellularLocation>
        <location evidence="1">Membrane</location>
        <topology evidence="1">Multi-pass membrane protein</topology>
    </subcellularLocation>
</comment>
<evidence type="ECO:0000313" key="7">
    <source>
        <dbReference type="EMBL" id="NEC55797.1"/>
    </source>
</evidence>
<feature type="transmembrane region" description="Helical" evidence="5">
    <location>
        <begin position="121"/>
        <end position="139"/>
    </location>
</feature>
<dbReference type="PANTHER" id="PTHR43229">
    <property type="entry name" value="NODULATION PROTEIN J"/>
    <property type="match status" value="1"/>
</dbReference>
<evidence type="ECO:0000256" key="2">
    <source>
        <dbReference type="ARBA" id="ARBA00022692"/>
    </source>
</evidence>
<evidence type="ECO:0000256" key="5">
    <source>
        <dbReference type="SAM" id="Phobius"/>
    </source>
</evidence>
<reference evidence="7 10" key="2">
    <citation type="submission" date="2020-01" db="EMBL/GenBank/DDBJ databases">
        <title>Insect and environment-associated Actinomycetes.</title>
        <authorList>
            <person name="Currrie C."/>
            <person name="Chevrette M."/>
            <person name="Carlson C."/>
            <person name="Stubbendieck R."/>
            <person name="Wendt-Pienkowski E."/>
        </authorList>
    </citation>
    <scope>NUCLEOTIDE SEQUENCE [LARGE SCALE GENOMIC DNA]</scope>
    <source>
        <strain evidence="7 10">SID8386</strain>
    </source>
</reference>
<dbReference type="RefSeq" id="WP_067581095.1">
    <property type="nucleotide sequence ID" value="NZ_FOWC01000014.1"/>
</dbReference>
<dbReference type="Proteomes" id="UP000470404">
    <property type="component" value="Unassembled WGS sequence"/>
</dbReference>
<proteinExistence type="predicted"/>
<evidence type="ECO:0000313" key="10">
    <source>
        <dbReference type="Proteomes" id="UP000470404"/>
    </source>
</evidence>
<evidence type="ECO:0000259" key="6">
    <source>
        <dbReference type="Pfam" id="PF01061"/>
    </source>
</evidence>
<evidence type="ECO:0000256" key="4">
    <source>
        <dbReference type="ARBA" id="ARBA00023136"/>
    </source>
</evidence>
<name>A0A1I5ZBR4_9PSEU</name>
<evidence type="ECO:0000256" key="1">
    <source>
        <dbReference type="ARBA" id="ARBA00004141"/>
    </source>
</evidence>
<keyword evidence="2 5" id="KW-0812">Transmembrane</keyword>
<feature type="transmembrane region" description="Helical" evidence="5">
    <location>
        <begin position="65"/>
        <end position="88"/>
    </location>
</feature>
<feature type="transmembrane region" description="Helical" evidence="5">
    <location>
        <begin position="33"/>
        <end position="53"/>
    </location>
</feature>
<feature type="transmembrane region" description="Helical" evidence="5">
    <location>
        <begin position="145"/>
        <end position="170"/>
    </location>
</feature>